<dbReference type="Pfam" id="PF09733">
    <property type="entry name" value="VEFS-Box"/>
    <property type="match status" value="1"/>
</dbReference>
<feature type="compositionally biased region" description="Polar residues" evidence="7">
    <location>
        <begin position="661"/>
        <end position="679"/>
    </location>
</feature>
<feature type="region of interest" description="Disordered" evidence="7">
    <location>
        <begin position="437"/>
        <end position="467"/>
    </location>
</feature>
<dbReference type="EMBL" id="CP134186">
    <property type="protein sequence ID" value="WPB00306.1"/>
    <property type="molecule type" value="Genomic_DNA"/>
</dbReference>
<evidence type="ECO:0000256" key="2">
    <source>
        <dbReference type="ARBA" id="ARBA00022723"/>
    </source>
</evidence>
<dbReference type="RefSeq" id="XP_065458676.1">
    <property type="nucleotide sequence ID" value="XM_065602604.1"/>
</dbReference>
<feature type="region of interest" description="Disordered" evidence="7">
    <location>
        <begin position="821"/>
        <end position="847"/>
    </location>
</feature>
<keyword evidence="3" id="KW-0863">Zinc-finger</keyword>
<name>A0ABZ0NLC4_CERBT</name>
<dbReference type="GeneID" id="35426947"/>
<evidence type="ECO:0000259" key="8">
    <source>
        <dbReference type="Pfam" id="PF09733"/>
    </source>
</evidence>
<evidence type="ECO:0000256" key="6">
    <source>
        <dbReference type="ARBA" id="ARBA00023163"/>
    </source>
</evidence>
<keyword evidence="2" id="KW-0479">Metal-binding</keyword>
<keyword evidence="5" id="KW-0805">Transcription regulation</keyword>
<evidence type="ECO:0000256" key="4">
    <source>
        <dbReference type="ARBA" id="ARBA00022833"/>
    </source>
</evidence>
<feature type="region of interest" description="Disordered" evidence="7">
    <location>
        <begin position="656"/>
        <end position="679"/>
    </location>
</feature>
<comment type="similarity">
    <text evidence="1">Belongs to the VEFS (VRN2-EMF2-FIS2-SU(Z)12) family.</text>
</comment>
<keyword evidence="4" id="KW-0862">Zinc</keyword>
<keyword evidence="10" id="KW-1185">Reference proteome</keyword>
<accession>A0ABZ0NLC4</accession>
<evidence type="ECO:0000256" key="3">
    <source>
        <dbReference type="ARBA" id="ARBA00022771"/>
    </source>
</evidence>
<feature type="compositionally biased region" description="Basic and acidic residues" evidence="7">
    <location>
        <begin position="437"/>
        <end position="450"/>
    </location>
</feature>
<feature type="domain" description="Polycomb protein VEFS-Box" evidence="8">
    <location>
        <begin position="512"/>
        <end position="617"/>
    </location>
</feature>
<evidence type="ECO:0000313" key="9">
    <source>
        <dbReference type="EMBL" id="WPB00306.1"/>
    </source>
</evidence>
<organism evidence="9 10">
    <name type="scientific">Cercospora beticola</name>
    <name type="common">Sugarbeet leaf spot fungus</name>
    <dbReference type="NCBI Taxonomy" id="122368"/>
    <lineage>
        <taxon>Eukaryota</taxon>
        <taxon>Fungi</taxon>
        <taxon>Dikarya</taxon>
        <taxon>Ascomycota</taxon>
        <taxon>Pezizomycotina</taxon>
        <taxon>Dothideomycetes</taxon>
        <taxon>Dothideomycetidae</taxon>
        <taxon>Mycosphaerellales</taxon>
        <taxon>Mycosphaerellaceae</taxon>
        <taxon>Cercospora</taxon>
    </lineage>
</organism>
<feature type="region of interest" description="Disordered" evidence="7">
    <location>
        <begin position="313"/>
        <end position="332"/>
    </location>
</feature>
<proteinExistence type="inferred from homology"/>
<feature type="region of interest" description="Disordered" evidence="7">
    <location>
        <begin position="95"/>
        <end position="119"/>
    </location>
</feature>
<sequence length="917" mass="105609">MNEHNNERQFIARTQLYHDINKLPRRFLRRNLDHIFDSHDALREGNVNAIEGAADEVTRRARWQPPTDAMMAKYIEASTPRFTLDSFLLRPHGTRSRNRDSINLDPIQQSEDGPDWLPHPDRAPRPCQVSVYIHCKQTAQTKVYHEIRNAQIYRFGSSDGRPIFDVRLHRPFVIEADQLKVNKEMLRDDASRYGERKMTDRYSLEIGISCSNSSDAAKLLAEIQGTRASDYADAPLKELAFRAVWGDPNTNTTTSDPGLPVLPPRDSLLRLVRAHGHKSSTLKYGLQPNMSWNTDTNESILTTYNRQLRRLRSARQMPTPSPSEDAEPLSRPSVRYQFRKGDYIHRSVHMTELKCIFCPNEREHSSIGRLYGHYATHHEHFSIQIEEHDEDSNVRIIWMQLKEEPREVSKELLNFSWQATGDAFDATEYLHAHSRGERTGWETEEHDTKQKPFQAQQKPYQTKGRRGRPLAYAPQVLELVKKKTTDMPPDQVPDLPALPRRKHAVPRVKGVDFYRTTSKQVLCPGDLISDSDEETDDSWLYQRLRHEIYRSGRDDVCYELHEMLNKHLDDERPQSDILVRDAMVRFTRKHKHRLKRPKMRPAFCKQLERLSRAQVISKNDLSYCLNLLADAAAADDVAMGGMDEDEPASTDLARLRRSHEPSQGHSTSSGARDQGSRSLKATVMAPTSNAPVTNQQHPLHTRSIPFGRCKFVCRRTKGSKQKPYHGDIEELLKDDMTHIKPDEIQPRHLDWSKFIRILDNDFIYIRTSDNIVCISSRLVPLVTDEEDWYAALDQAAKQQFGDGTLVFELHTTDSYQQLLESLPESQGETRPGTATRDQDIRNGLRPVPRKQPCECGQIATEELPYGLHRAAEAADRLEVRGLLRMSALERSGTYYVMSKYTRWPSCAAEKLETEVEF</sequence>
<evidence type="ECO:0000313" key="10">
    <source>
        <dbReference type="Proteomes" id="UP001302367"/>
    </source>
</evidence>
<evidence type="ECO:0000256" key="7">
    <source>
        <dbReference type="SAM" id="MobiDB-lite"/>
    </source>
</evidence>
<gene>
    <name evidence="9" type="ORF">RHO25_004925</name>
</gene>
<evidence type="ECO:0000256" key="1">
    <source>
        <dbReference type="ARBA" id="ARBA00007416"/>
    </source>
</evidence>
<evidence type="ECO:0000256" key="5">
    <source>
        <dbReference type="ARBA" id="ARBA00023015"/>
    </source>
</evidence>
<feature type="compositionally biased region" description="Polar residues" evidence="7">
    <location>
        <begin position="451"/>
        <end position="460"/>
    </location>
</feature>
<reference evidence="9 10" key="1">
    <citation type="submission" date="2023-09" db="EMBL/GenBank/DDBJ databases">
        <title>Complete-Gapless Cercospora beticola genome.</title>
        <authorList>
            <person name="Wyatt N.A."/>
            <person name="Spanner R.E."/>
            <person name="Bolton M.D."/>
        </authorList>
    </citation>
    <scope>NUCLEOTIDE SEQUENCE [LARGE SCALE GENOMIC DNA]</scope>
    <source>
        <strain evidence="9">Cb09-40</strain>
    </source>
</reference>
<protein>
    <recommendedName>
        <fullName evidence="8">Polycomb protein VEFS-Box domain-containing protein</fullName>
    </recommendedName>
</protein>
<dbReference type="InterPro" id="IPR019135">
    <property type="entry name" value="Polycomb_protein_VEFS-Box"/>
</dbReference>
<dbReference type="CDD" id="cd21552">
    <property type="entry name" value="VEFS-box_ctSUZ12-like"/>
    <property type="match status" value="1"/>
</dbReference>
<keyword evidence="6" id="KW-0804">Transcription</keyword>
<dbReference type="Proteomes" id="UP001302367">
    <property type="component" value="Chromosome 3"/>
</dbReference>